<dbReference type="InterPro" id="IPR000801">
    <property type="entry name" value="Esterase-like"/>
</dbReference>
<dbReference type="RefSeq" id="WP_005527104.1">
    <property type="nucleotide sequence ID" value="NZ_CAJPQJ010000001.1"/>
</dbReference>
<sequence length="449" mass="47782">MRNLASCVALCTALAMPLVVTPAVSAQQTSAAPSSAAAAASTSAAAPASAEPSAAATSAAKAAEEQGSNGSSLSSDSGLQPNTNATPGANFTGQKSQIEENPSWILSENKFADKAWAGDLDRYSKYTDSQGRKRVVAMAATSPSMNNAKIPLGIIRAKDANRPTMYLLNGAGGGEQSTNWMTFDSAIRFYLDRNVNVVVPMRGAFTYYIDWYDKKGAKGEAYIDGPQNWETFLTKELAEPIEQTLGSNGQRGIVGLSMSATSSLLLAARNPGFYKAVGSYSGCASTSRPIPYMFASITLQREGISPRQVFGPMGGSYNTEHDALVKAEGLRGSAIYVSNATGLMSQNETFNKLRKEGAESAAAANTSSDIVVQGGLIEGATNACTHDLRAKLNGLNIPADYKFRNTGVHTWYYWLDDMRESWPTFARGFGLENELASVPDKSNYPDPQK</sequence>
<dbReference type="GO" id="GO:0016746">
    <property type="term" value="F:acyltransferase activity"/>
    <property type="evidence" value="ECO:0007669"/>
    <property type="project" value="UniProtKB-KW"/>
</dbReference>
<gene>
    <name evidence="3" type="primary">fbpA_3</name>
    <name evidence="3" type="ORF">NCTC10254_02271</name>
</gene>
<dbReference type="Gene3D" id="3.40.50.1820">
    <property type="entry name" value="alpha/beta hydrolase"/>
    <property type="match status" value="1"/>
</dbReference>
<protein>
    <submittedName>
        <fullName evidence="3">Trehalose corynomycolyl transferase A</fullName>
        <ecNumber evidence="3">2.3.1.-</ecNumber>
    </submittedName>
</protein>
<feature type="chain" id="PRO_5043190833" evidence="2">
    <location>
        <begin position="27"/>
        <end position="449"/>
    </location>
</feature>
<comment type="caution">
    <text evidence="3">The sequence shown here is derived from an EMBL/GenBank/DDBJ whole genome shotgun (WGS) entry which is preliminary data.</text>
</comment>
<dbReference type="Proteomes" id="UP000249886">
    <property type="component" value="Unassembled WGS sequence"/>
</dbReference>
<organism evidence="3 4">
    <name type="scientific">Corynebacterium matruchotii</name>
    <dbReference type="NCBI Taxonomy" id="43768"/>
    <lineage>
        <taxon>Bacteria</taxon>
        <taxon>Bacillati</taxon>
        <taxon>Actinomycetota</taxon>
        <taxon>Actinomycetes</taxon>
        <taxon>Mycobacteriales</taxon>
        <taxon>Corynebacteriaceae</taxon>
        <taxon>Corynebacterium</taxon>
    </lineage>
</organism>
<dbReference type="GeneID" id="84574928"/>
<keyword evidence="3" id="KW-0012">Acyltransferase</keyword>
<feature type="compositionally biased region" description="Polar residues" evidence="1">
    <location>
        <begin position="80"/>
        <end position="95"/>
    </location>
</feature>
<dbReference type="EMBL" id="UARK01000032">
    <property type="protein sequence ID" value="SPW31877.1"/>
    <property type="molecule type" value="Genomic_DNA"/>
</dbReference>
<name>A0A448TFE8_9CORY</name>
<feature type="signal peptide" evidence="2">
    <location>
        <begin position="1"/>
        <end position="26"/>
    </location>
</feature>
<evidence type="ECO:0000313" key="4">
    <source>
        <dbReference type="Proteomes" id="UP000249886"/>
    </source>
</evidence>
<dbReference type="Pfam" id="PF00756">
    <property type="entry name" value="Esterase"/>
    <property type="match status" value="1"/>
</dbReference>
<dbReference type="EC" id="2.3.1.-" evidence="3"/>
<dbReference type="InterPro" id="IPR029058">
    <property type="entry name" value="AB_hydrolase_fold"/>
</dbReference>
<dbReference type="SUPFAM" id="SSF53474">
    <property type="entry name" value="alpha/beta-Hydrolases"/>
    <property type="match status" value="1"/>
</dbReference>
<keyword evidence="2" id="KW-0732">Signal</keyword>
<dbReference type="AlphaFoldDB" id="A0A448TFE8"/>
<proteinExistence type="predicted"/>
<evidence type="ECO:0000313" key="3">
    <source>
        <dbReference type="EMBL" id="SPW31877.1"/>
    </source>
</evidence>
<accession>A0A448TFE8</accession>
<keyword evidence="3" id="KW-0808">Transferase</keyword>
<reference evidence="3 4" key="1">
    <citation type="submission" date="2018-06" db="EMBL/GenBank/DDBJ databases">
        <authorList>
            <consortium name="Pathogen Informatics"/>
            <person name="Doyle S."/>
        </authorList>
    </citation>
    <scope>NUCLEOTIDE SEQUENCE [LARGE SCALE GENOMIC DNA]</scope>
    <source>
        <strain evidence="3 4">NCTC10254</strain>
    </source>
</reference>
<evidence type="ECO:0000256" key="2">
    <source>
        <dbReference type="SAM" id="SignalP"/>
    </source>
</evidence>
<feature type="compositionally biased region" description="Low complexity" evidence="1">
    <location>
        <begin position="55"/>
        <end position="79"/>
    </location>
</feature>
<evidence type="ECO:0000256" key="1">
    <source>
        <dbReference type="SAM" id="MobiDB-lite"/>
    </source>
</evidence>
<feature type="region of interest" description="Disordered" evidence="1">
    <location>
        <begin position="55"/>
        <end position="95"/>
    </location>
</feature>